<dbReference type="GO" id="GO:0004140">
    <property type="term" value="F:dephospho-CoA kinase activity"/>
    <property type="evidence" value="ECO:0007669"/>
    <property type="project" value="UniProtKB-UniRule"/>
</dbReference>
<evidence type="ECO:0000313" key="12">
    <source>
        <dbReference type="Proteomes" id="UP000046155"/>
    </source>
</evidence>
<evidence type="ECO:0000256" key="6">
    <source>
        <dbReference type="ARBA" id="ARBA00022840"/>
    </source>
</evidence>
<evidence type="ECO:0000313" key="11">
    <source>
        <dbReference type="EMBL" id="CEO89522.1"/>
    </source>
</evidence>
<feature type="binding site" evidence="8">
    <location>
        <begin position="12"/>
        <end position="17"/>
    </location>
    <ligand>
        <name>ATP</name>
        <dbReference type="ChEBI" id="CHEBI:30616"/>
    </ligand>
</feature>
<dbReference type="UniPathway" id="UPA00241">
    <property type="reaction ID" value="UER00356"/>
</dbReference>
<dbReference type="SUPFAM" id="SSF52540">
    <property type="entry name" value="P-loop containing nucleoside triphosphate hydrolases"/>
    <property type="match status" value="1"/>
</dbReference>
<dbReference type="PROSITE" id="PS51219">
    <property type="entry name" value="DPCK"/>
    <property type="match status" value="1"/>
</dbReference>
<comment type="catalytic activity">
    <reaction evidence="8">
        <text>3'-dephospho-CoA + ATP = ADP + CoA + H(+)</text>
        <dbReference type="Rhea" id="RHEA:18245"/>
        <dbReference type="ChEBI" id="CHEBI:15378"/>
        <dbReference type="ChEBI" id="CHEBI:30616"/>
        <dbReference type="ChEBI" id="CHEBI:57287"/>
        <dbReference type="ChEBI" id="CHEBI:57328"/>
        <dbReference type="ChEBI" id="CHEBI:456216"/>
        <dbReference type="EC" id="2.7.1.24"/>
    </reaction>
</comment>
<dbReference type="CDD" id="cd02022">
    <property type="entry name" value="DPCK"/>
    <property type="match status" value="1"/>
</dbReference>
<dbReference type="OrthoDB" id="9812943at2"/>
<dbReference type="GO" id="GO:0015937">
    <property type="term" value="P:coenzyme A biosynthetic process"/>
    <property type="evidence" value="ECO:0007669"/>
    <property type="project" value="UniProtKB-UniRule"/>
</dbReference>
<evidence type="ECO:0000256" key="2">
    <source>
        <dbReference type="ARBA" id="ARBA00022490"/>
    </source>
</evidence>
<evidence type="ECO:0000256" key="3">
    <source>
        <dbReference type="ARBA" id="ARBA00022679"/>
    </source>
</evidence>
<comment type="similarity">
    <text evidence="1 8">Belongs to the CoaE family.</text>
</comment>
<dbReference type="Gene3D" id="3.40.50.300">
    <property type="entry name" value="P-loop containing nucleotide triphosphate hydrolases"/>
    <property type="match status" value="1"/>
</dbReference>
<keyword evidence="6 8" id="KW-0067">ATP-binding</keyword>
<organism evidence="11 12">
    <name type="scientific">Syntrophaceticus schinkii</name>
    <dbReference type="NCBI Taxonomy" id="499207"/>
    <lineage>
        <taxon>Bacteria</taxon>
        <taxon>Bacillati</taxon>
        <taxon>Bacillota</taxon>
        <taxon>Clostridia</taxon>
        <taxon>Thermoanaerobacterales</taxon>
        <taxon>Thermoanaerobacterales Family III. Incertae Sedis</taxon>
        <taxon>Syntrophaceticus</taxon>
    </lineage>
</organism>
<dbReference type="NCBIfam" id="TIGR00152">
    <property type="entry name" value="dephospho-CoA kinase"/>
    <property type="match status" value="1"/>
</dbReference>
<comment type="pathway">
    <text evidence="8">Cofactor biosynthesis; coenzyme A biosynthesis; CoA from (R)-pantothenate: step 5/5.</text>
</comment>
<dbReference type="FunFam" id="3.40.50.300:FF:000991">
    <property type="entry name" value="Dephospho-CoA kinase"/>
    <property type="match status" value="1"/>
</dbReference>
<dbReference type="EC" id="2.7.1.24" evidence="8 9"/>
<dbReference type="InterPro" id="IPR027417">
    <property type="entry name" value="P-loop_NTPase"/>
</dbReference>
<keyword evidence="4 8" id="KW-0547">Nucleotide-binding</keyword>
<reference evidence="12" key="1">
    <citation type="submission" date="2015-01" db="EMBL/GenBank/DDBJ databases">
        <authorList>
            <person name="Manzoor Shahid"/>
            <person name="Zubair Saima"/>
        </authorList>
    </citation>
    <scope>NUCLEOTIDE SEQUENCE [LARGE SCALE GENOMIC DNA]</scope>
    <source>
        <strain evidence="12">Sp3</strain>
    </source>
</reference>
<sequence length="190" mass="21397">MGYVIGLTGGIATGKSLVSAMIMELGGQIINADLIARQVVEPGMPAWKQIVDHFGEGILNSNQTIKRKELGRIVFADADKLDQLNKITHPFIITEIERQLGCCRDSLDKEIIVIDAPILLELGLERLVDEVWVVTVDPAAQLERLMKRDNLSAEEAKLRIQAQMPLEEKVKRADRVIDNRHTPERKRKNR</sequence>
<dbReference type="HAMAP" id="MF_00376">
    <property type="entry name" value="Dephospho_CoA_kinase"/>
    <property type="match status" value="1"/>
</dbReference>
<keyword evidence="2 8" id="KW-0963">Cytoplasm</keyword>
<keyword evidence="12" id="KW-1185">Reference proteome</keyword>
<evidence type="ECO:0000256" key="10">
    <source>
        <dbReference type="SAM" id="MobiDB-lite"/>
    </source>
</evidence>
<dbReference type="PANTHER" id="PTHR10695">
    <property type="entry name" value="DEPHOSPHO-COA KINASE-RELATED"/>
    <property type="match status" value="1"/>
</dbReference>
<name>A0A0B7MP68_9FIRM</name>
<dbReference type="GO" id="GO:0005524">
    <property type="term" value="F:ATP binding"/>
    <property type="evidence" value="ECO:0007669"/>
    <property type="project" value="UniProtKB-UniRule"/>
</dbReference>
<proteinExistence type="inferred from homology"/>
<feature type="region of interest" description="Disordered" evidence="10">
    <location>
        <begin position="171"/>
        <end position="190"/>
    </location>
</feature>
<dbReference type="Pfam" id="PF01121">
    <property type="entry name" value="CoaE"/>
    <property type="match status" value="1"/>
</dbReference>
<dbReference type="RefSeq" id="WP_156972242.1">
    <property type="nucleotide sequence ID" value="NZ_CDRZ01000249.1"/>
</dbReference>
<keyword evidence="3 8" id="KW-0808">Transferase</keyword>
<keyword evidence="5 8" id="KW-0418">Kinase</keyword>
<feature type="compositionally biased region" description="Basic and acidic residues" evidence="10">
    <location>
        <begin position="171"/>
        <end position="182"/>
    </location>
</feature>
<evidence type="ECO:0000256" key="4">
    <source>
        <dbReference type="ARBA" id="ARBA00022741"/>
    </source>
</evidence>
<accession>A0A0B7MP68</accession>
<gene>
    <name evidence="8 11" type="primary">coaE</name>
    <name evidence="11" type="ORF">SSCH_510001</name>
</gene>
<dbReference type="AlphaFoldDB" id="A0A0B7MP68"/>
<dbReference type="Proteomes" id="UP000046155">
    <property type="component" value="Unassembled WGS sequence"/>
</dbReference>
<dbReference type="InterPro" id="IPR001977">
    <property type="entry name" value="Depp_CoAkinase"/>
</dbReference>
<evidence type="ECO:0000256" key="9">
    <source>
        <dbReference type="NCBIfam" id="TIGR00152"/>
    </source>
</evidence>
<comment type="subcellular location">
    <subcellularLocation>
        <location evidence="8">Cytoplasm</location>
    </subcellularLocation>
</comment>
<dbReference type="EMBL" id="CDRZ01000249">
    <property type="protein sequence ID" value="CEO89522.1"/>
    <property type="molecule type" value="Genomic_DNA"/>
</dbReference>
<keyword evidence="7 8" id="KW-0173">Coenzyme A biosynthesis</keyword>
<comment type="function">
    <text evidence="8">Catalyzes the phosphorylation of the 3'-hydroxyl group of dephosphocoenzyme A to form coenzyme A.</text>
</comment>
<protein>
    <recommendedName>
        <fullName evidence="8 9">Dephospho-CoA kinase</fullName>
        <ecNumber evidence="8 9">2.7.1.24</ecNumber>
    </recommendedName>
    <alternativeName>
        <fullName evidence="8">Dephosphocoenzyme A kinase</fullName>
    </alternativeName>
</protein>
<evidence type="ECO:0000256" key="8">
    <source>
        <dbReference type="HAMAP-Rule" id="MF_00376"/>
    </source>
</evidence>
<evidence type="ECO:0000256" key="7">
    <source>
        <dbReference type="ARBA" id="ARBA00022993"/>
    </source>
</evidence>
<dbReference type="PANTHER" id="PTHR10695:SF46">
    <property type="entry name" value="BIFUNCTIONAL COENZYME A SYNTHASE-RELATED"/>
    <property type="match status" value="1"/>
</dbReference>
<evidence type="ECO:0000256" key="5">
    <source>
        <dbReference type="ARBA" id="ARBA00022777"/>
    </source>
</evidence>
<dbReference type="GO" id="GO:0005737">
    <property type="term" value="C:cytoplasm"/>
    <property type="evidence" value="ECO:0007669"/>
    <property type="project" value="UniProtKB-SubCell"/>
</dbReference>
<evidence type="ECO:0000256" key="1">
    <source>
        <dbReference type="ARBA" id="ARBA00009018"/>
    </source>
</evidence>